<organism evidence="4 5">
    <name type="scientific">Candidatus Pullibacteroides excrementavium</name>
    <dbReference type="NCBI Taxonomy" id="2840905"/>
    <lineage>
        <taxon>Bacteria</taxon>
        <taxon>Pseudomonadati</taxon>
        <taxon>Bacteroidota</taxon>
        <taxon>Bacteroidia</taxon>
        <taxon>Bacteroidales</taxon>
        <taxon>Candidatus Pullibacteroides</taxon>
    </lineage>
</organism>
<reference evidence="4" key="2">
    <citation type="journal article" date="2021" name="PeerJ">
        <title>Extensive microbial diversity within the chicken gut microbiome revealed by metagenomics and culture.</title>
        <authorList>
            <person name="Gilroy R."/>
            <person name="Ravi A."/>
            <person name="Getino M."/>
            <person name="Pursley I."/>
            <person name="Horton D.L."/>
            <person name="Alikhan N.F."/>
            <person name="Baker D."/>
            <person name="Gharbi K."/>
            <person name="Hall N."/>
            <person name="Watson M."/>
            <person name="Adriaenssens E.M."/>
            <person name="Foster-Nyarko E."/>
            <person name="Jarju S."/>
            <person name="Secka A."/>
            <person name="Antonio M."/>
            <person name="Oren A."/>
            <person name="Chaudhuri R.R."/>
            <person name="La Ragione R."/>
            <person name="Hildebrand F."/>
            <person name="Pallen M.J."/>
        </authorList>
    </citation>
    <scope>NUCLEOTIDE SEQUENCE</scope>
    <source>
        <strain evidence="4">2889</strain>
    </source>
</reference>
<proteinExistence type="predicted"/>
<gene>
    <name evidence="4" type="ORF">IAB08_07955</name>
</gene>
<feature type="domain" description="DUF5606" evidence="2">
    <location>
        <begin position="4"/>
        <end position="48"/>
    </location>
</feature>
<accession>A0A9D9DTE3</accession>
<reference evidence="4" key="1">
    <citation type="submission" date="2020-10" db="EMBL/GenBank/DDBJ databases">
        <authorList>
            <person name="Gilroy R."/>
        </authorList>
    </citation>
    <scope>NUCLEOTIDE SEQUENCE</scope>
    <source>
        <strain evidence="4">2889</strain>
    </source>
</reference>
<evidence type="ECO:0000256" key="1">
    <source>
        <dbReference type="SAM" id="MobiDB-lite"/>
    </source>
</evidence>
<dbReference type="EMBL" id="JADIMZ010000116">
    <property type="protein sequence ID" value="MBO8433203.1"/>
    <property type="molecule type" value="Genomic_DNA"/>
</dbReference>
<dbReference type="InterPro" id="IPR049280">
    <property type="entry name" value="DUF6852"/>
</dbReference>
<dbReference type="Pfam" id="PF18347">
    <property type="entry name" value="DUF5606"/>
    <property type="match status" value="1"/>
</dbReference>
<name>A0A9D9DTE3_9BACT</name>
<evidence type="ECO:0000259" key="3">
    <source>
        <dbReference type="Pfam" id="PF21186"/>
    </source>
</evidence>
<protein>
    <submittedName>
        <fullName evidence="4">DUF5606 domain-containing protein</fullName>
    </submittedName>
</protein>
<evidence type="ECO:0000259" key="2">
    <source>
        <dbReference type="Pfam" id="PF18347"/>
    </source>
</evidence>
<feature type="domain" description="DUF6852" evidence="3">
    <location>
        <begin position="51"/>
        <end position="119"/>
    </location>
</feature>
<dbReference type="Proteomes" id="UP000823612">
    <property type="component" value="Unassembled WGS sequence"/>
</dbReference>
<dbReference type="Gene3D" id="1.10.10.1650">
    <property type="match status" value="1"/>
</dbReference>
<evidence type="ECO:0000313" key="4">
    <source>
        <dbReference type="EMBL" id="MBO8433203.1"/>
    </source>
</evidence>
<evidence type="ECO:0000313" key="5">
    <source>
        <dbReference type="Proteomes" id="UP000823612"/>
    </source>
</evidence>
<feature type="region of interest" description="Disordered" evidence="1">
    <location>
        <begin position="133"/>
        <end position="158"/>
    </location>
</feature>
<dbReference type="InterPro" id="IPR049281">
    <property type="entry name" value="BVU_3817-like_C_sf"/>
</dbReference>
<sequence length="158" mass="17941">MDLSLIFTVPGKPGLYKLVSQGRTSAIVESLADHKRVPVFTMDKVSSLAEIAIYTNEGEISLPNVFRNIHKKENGGKCLDHNAKSPELRAYFAEVLPDYDQERVYDSNIRKVLQWYNILADNNLVDQELSEREKRQMEALAEHEAEESKDAEDSSKAE</sequence>
<dbReference type="InterPro" id="IPR049282">
    <property type="entry name" value="BVU_3817_N_sf"/>
</dbReference>
<dbReference type="AlphaFoldDB" id="A0A9D9DTE3"/>
<dbReference type="Gene3D" id="2.30.30.730">
    <property type="match status" value="1"/>
</dbReference>
<dbReference type="InterPro" id="IPR041218">
    <property type="entry name" value="DUF5606"/>
</dbReference>
<dbReference type="Pfam" id="PF21186">
    <property type="entry name" value="DUF6852"/>
    <property type="match status" value="1"/>
</dbReference>
<comment type="caution">
    <text evidence="4">The sequence shown here is derived from an EMBL/GenBank/DDBJ whole genome shotgun (WGS) entry which is preliminary data.</text>
</comment>